<dbReference type="SMART" id="SM00685">
    <property type="entry name" value="DM14"/>
    <property type="match status" value="2"/>
</dbReference>
<dbReference type="InterPro" id="IPR006608">
    <property type="entry name" value="CC2D1A/B_DM14"/>
</dbReference>
<proteinExistence type="predicted"/>
<feature type="domain" description="DM14" evidence="2">
    <location>
        <begin position="119"/>
        <end position="177"/>
    </location>
</feature>
<dbReference type="Pfam" id="PF21528">
    <property type="entry name" value="CC2D1A-B_DM14"/>
    <property type="match status" value="1"/>
</dbReference>
<feature type="domain" description="DM14" evidence="2">
    <location>
        <begin position="243"/>
        <end position="302"/>
    </location>
</feature>
<feature type="region of interest" description="Disordered" evidence="1">
    <location>
        <begin position="177"/>
        <end position="206"/>
    </location>
</feature>
<accession>A0A183E7J4</accession>
<dbReference type="InterPro" id="IPR039725">
    <property type="entry name" value="CC2D1A/B"/>
</dbReference>
<evidence type="ECO:0000256" key="1">
    <source>
        <dbReference type="SAM" id="MobiDB-lite"/>
    </source>
</evidence>
<feature type="region of interest" description="Disordered" evidence="1">
    <location>
        <begin position="36"/>
        <end position="55"/>
    </location>
</feature>
<dbReference type="Proteomes" id="UP000271098">
    <property type="component" value="Unassembled WGS sequence"/>
</dbReference>
<evidence type="ECO:0000313" key="5">
    <source>
        <dbReference type="WBParaSite" id="GPUH_0001695701-mRNA-1"/>
    </source>
</evidence>
<dbReference type="WBParaSite" id="GPUH_0001695701-mRNA-1">
    <property type="protein sequence ID" value="GPUH_0001695701-mRNA-1"/>
    <property type="gene ID" value="GPUH_0001695701"/>
</dbReference>
<feature type="compositionally biased region" description="Low complexity" evidence="1">
    <location>
        <begin position="179"/>
        <end position="193"/>
    </location>
</feature>
<dbReference type="OrthoDB" id="19996at2759"/>
<gene>
    <name evidence="3" type="ORF">GPUH_LOCUS16935</name>
</gene>
<sequence length="321" mass="34618">MDFETMEKAMYGDVEDDEELMAELLALEAEERAAGRITAAAEPQQNSASSAGHQKSVTATADAIFAAATVVEKPGGGVYGISSVSDAELSNLVGQEKAEDHASSSKPTPAAPPQAPVDTAMLRRLNELKEEYSAARKTAKEEFRAKRFERGLLRINELIGKVEAGKTVNENEIPVSLKASQSAAPPPASAEVAPPVPRHRQDPSPAVVHPAQEIPVAAESIPSAPVSNHQPTTVLLKGQMLREVLNSRRQSYINNAKLANEAGDKKSAYEYYTVAKQFDEAIKAVNDGQVKECEESELPPSATPYKPKVIISTCWINFWRG</sequence>
<reference evidence="3 4" key="2">
    <citation type="submission" date="2018-11" db="EMBL/GenBank/DDBJ databases">
        <authorList>
            <consortium name="Pathogen Informatics"/>
        </authorList>
    </citation>
    <scope>NUCLEOTIDE SEQUENCE [LARGE SCALE GENOMIC DNA]</scope>
</reference>
<evidence type="ECO:0000313" key="3">
    <source>
        <dbReference type="EMBL" id="VDN28832.1"/>
    </source>
</evidence>
<dbReference type="AlphaFoldDB" id="A0A183E7J4"/>
<feature type="region of interest" description="Disordered" evidence="1">
    <location>
        <begin position="94"/>
        <end position="116"/>
    </location>
</feature>
<reference evidence="5" key="1">
    <citation type="submission" date="2016-06" db="UniProtKB">
        <authorList>
            <consortium name="WormBaseParasite"/>
        </authorList>
    </citation>
    <scope>IDENTIFICATION</scope>
</reference>
<organism evidence="5">
    <name type="scientific">Gongylonema pulchrum</name>
    <dbReference type="NCBI Taxonomy" id="637853"/>
    <lineage>
        <taxon>Eukaryota</taxon>
        <taxon>Metazoa</taxon>
        <taxon>Ecdysozoa</taxon>
        <taxon>Nematoda</taxon>
        <taxon>Chromadorea</taxon>
        <taxon>Rhabditida</taxon>
        <taxon>Spirurina</taxon>
        <taxon>Spiruromorpha</taxon>
        <taxon>Spiruroidea</taxon>
        <taxon>Gongylonematidae</taxon>
        <taxon>Gongylonema</taxon>
    </lineage>
</organism>
<evidence type="ECO:0000313" key="4">
    <source>
        <dbReference type="Proteomes" id="UP000271098"/>
    </source>
</evidence>
<keyword evidence="4" id="KW-1185">Reference proteome</keyword>
<dbReference type="PANTHER" id="PTHR13076:SF9">
    <property type="entry name" value="COILED-COIL AND C2 DOMAIN-CONTAINING PROTEIN 1-LIKE"/>
    <property type="match status" value="1"/>
</dbReference>
<feature type="compositionally biased region" description="Polar residues" evidence="1">
    <location>
        <begin position="43"/>
        <end position="55"/>
    </location>
</feature>
<evidence type="ECO:0000259" key="2">
    <source>
        <dbReference type="SMART" id="SM00685"/>
    </source>
</evidence>
<dbReference type="GO" id="GO:0001227">
    <property type="term" value="F:DNA-binding transcription repressor activity, RNA polymerase II-specific"/>
    <property type="evidence" value="ECO:0007669"/>
    <property type="project" value="InterPro"/>
</dbReference>
<dbReference type="PANTHER" id="PTHR13076">
    <property type="entry name" value="COILED-COIL AND C2 DOMAIN-CONTAINING PROTEIN 1-LIKE"/>
    <property type="match status" value="1"/>
</dbReference>
<dbReference type="EMBL" id="UYRT01084433">
    <property type="protein sequence ID" value="VDN28832.1"/>
    <property type="molecule type" value="Genomic_DNA"/>
</dbReference>
<name>A0A183E7J4_9BILA</name>
<protein>
    <submittedName>
        <fullName evidence="5">DM14 domain-containing protein</fullName>
    </submittedName>
</protein>